<dbReference type="OrthoDB" id="8070166at2759"/>
<dbReference type="GeneID" id="127565637"/>
<gene>
    <name evidence="8" type="primary">LOC127565637</name>
</gene>
<dbReference type="GO" id="GO:0050909">
    <property type="term" value="P:sensory perception of taste"/>
    <property type="evidence" value="ECO:0007669"/>
    <property type="project" value="InterPro"/>
</dbReference>
<organism evidence="7 8">
    <name type="scientific">Drosophila albomicans</name>
    <name type="common">Fruit fly</name>
    <dbReference type="NCBI Taxonomy" id="7291"/>
    <lineage>
        <taxon>Eukaryota</taxon>
        <taxon>Metazoa</taxon>
        <taxon>Ecdysozoa</taxon>
        <taxon>Arthropoda</taxon>
        <taxon>Hexapoda</taxon>
        <taxon>Insecta</taxon>
        <taxon>Pterygota</taxon>
        <taxon>Neoptera</taxon>
        <taxon>Endopterygota</taxon>
        <taxon>Diptera</taxon>
        <taxon>Brachycera</taxon>
        <taxon>Muscomorpha</taxon>
        <taxon>Ephydroidea</taxon>
        <taxon>Drosophilidae</taxon>
        <taxon>Drosophila</taxon>
    </lineage>
</organism>
<dbReference type="RefSeq" id="XP_051861063.1">
    <property type="nucleotide sequence ID" value="XM_052005103.1"/>
</dbReference>
<dbReference type="AlphaFoldDB" id="A0A9C6T409"/>
<reference evidence="8" key="1">
    <citation type="submission" date="2025-08" db="UniProtKB">
        <authorList>
            <consortium name="RefSeq"/>
        </authorList>
    </citation>
    <scope>IDENTIFICATION</scope>
    <source>
        <strain evidence="8">15112-1751.03</strain>
        <tissue evidence="8">Whole Adult</tissue>
    </source>
</reference>
<evidence type="ECO:0000256" key="4">
    <source>
        <dbReference type="ARBA" id="ARBA00022989"/>
    </source>
</evidence>
<dbReference type="Proteomes" id="UP000515160">
    <property type="component" value="Chromosome 3"/>
</dbReference>
<evidence type="ECO:0000256" key="3">
    <source>
        <dbReference type="ARBA" id="ARBA00022692"/>
    </source>
</evidence>
<sequence>MCLSKVILTMYSMYGPNSMLMCNIFEEKESPESLIYISSTIVVLPLEMIVCCVDYWIYHLTRVSNWLLDCLSLEVQELKKDIGWLPRRRGCHRNVYQQQLFGGWRHLWRHCVRLDKVHCEMIMIFQWQMLLNILTNYLTDITSLFNLIIYLNEPQTAHHIVYFIGYWITCIIFHLNIISFFTIFGTNRLKWKHLLEQVHELFLTLCSMDIDWHEDVYCVALYRQVEFSIIFGNRCLQRSPDRVRRLHIAGLFDLNRRSEFCMSTSIAMNVVILWQIAYKYYF</sequence>
<keyword evidence="8" id="KW-0675">Receptor</keyword>
<evidence type="ECO:0000256" key="6">
    <source>
        <dbReference type="SAM" id="Phobius"/>
    </source>
</evidence>
<keyword evidence="2" id="KW-1003">Cell membrane</keyword>
<evidence type="ECO:0000256" key="2">
    <source>
        <dbReference type="ARBA" id="ARBA00022475"/>
    </source>
</evidence>
<name>A0A9C6T409_DROAB</name>
<keyword evidence="4 6" id="KW-1133">Transmembrane helix</keyword>
<keyword evidence="3 6" id="KW-0812">Transmembrane</keyword>
<accession>A0A9C6T409</accession>
<keyword evidence="7" id="KW-1185">Reference proteome</keyword>
<protein>
    <submittedName>
        <fullName evidence="8">Gustatory receptor 58c</fullName>
    </submittedName>
</protein>
<evidence type="ECO:0000313" key="7">
    <source>
        <dbReference type="Proteomes" id="UP000515160"/>
    </source>
</evidence>
<evidence type="ECO:0000256" key="1">
    <source>
        <dbReference type="ARBA" id="ARBA00004651"/>
    </source>
</evidence>
<dbReference type="InterPro" id="IPR013604">
    <property type="entry name" value="7TM_chemorcpt"/>
</dbReference>
<comment type="subcellular location">
    <subcellularLocation>
        <location evidence="1">Cell membrane</location>
        <topology evidence="1">Multi-pass membrane protein</topology>
    </subcellularLocation>
</comment>
<feature type="transmembrane region" description="Helical" evidence="6">
    <location>
        <begin position="130"/>
        <end position="151"/>
    </location>
</feature>
<proteinExistence type="predicted"/>
<keyword evidence="5 6" id="KW-0472">Membrane</keyword>
<evidence type="ECO:0000256" key="5">
    <source>
        <dbReference type="ARBA" id="ARBA00023136"/>
    </source>
</evidence>
<dbReference type="Pfam" id="PF08395">
    <property type="entry name" value="7tm_7"/>
    <property type="match status" value="1"/>
</dbReference>
<evidence type="ECO:0000313" key="8">
    <source>
        <dbReference type="RefSeq" id="XP_051861063.1"/>
    </source>
</evidence>
<feature type="transmembrane region" description="Helical" evidence="6">
    <location>
        <begin position="163"/>
        <end position="184"/>
    </location>
</feature>
<dbReference type="GO" id="GO:0005886">
    <property type="term" value="C:plasma membrane"/>
    <property type="evidence" value="ECO:0007669"/>
    <property type="project" value="UniProtKB-SubCell"/>
</dbReference>